<accession>A0A0A8Y4S9</accession>
<reference evidence="1" key="2">
    <citation type="journal article" date="2015" name="Data Brief">
        <title>Shoot transcriptome of the giant reed, Arundo donax.</title>
        <authorList>
            <person name="Barrero R.A."/>
            <person name="Guerrero F.D."/>
            <person name="Moolhuijzen P."/>
            <person name="Goolsby J.A."/>
            <person name="Tidwell J."/>
            <person name="Bellgard S.E."/>
            <person name="Bellgard M.I."/>
        </authorList>
    </citation>
    <scope>NUCLEOTIDE SEQUENCE</scope>
    <source>
        <tissue evidence="1">Shoot tissue taken approximately 20 cm above the soil surface</tissue>
    </source>
</reference>
<name>A0A0A8Y4S9_ARUDO</name>
<sequence>MNEHTPMIAVDAGIQEFYVLSLDLPAMLQVTLQRKHTSAGCRHGDSCNQISR</sequence>
<evidence type="ECO:0000313" key="1">
    <source>
        <dbReference type="EMBL" id="JAD20500.1"/>
    </source>
</evidence>
<proteinExistence type="predicted"/>
<organism evidence="1">
    <name type="scientific">Arundo donax</name>
    <name type="common">Giant reed</name>
    <name type="synonym">Donax arundinaceus</name>
    <dbReference type="NCBI Taxonomy" id="35708"/>
    <lineage>
        <taxon>Eukaryota</taxon>
        <taxon>Viridiplantae</taxon>
        <taxon>Streptophyta</taxon>
        <taxon>Embryophyta</taxon>
        <taxon>Tracheophyta</taxon>
        <taxon>Spermatophyta</taxon>
        <taxon>Magnoliopsida</taxon>
        <taxon>Liliopsida</taxon>
        <taxon>Poales</taxon>
        <taxon>Poaceae</taxon>
        <taxon>PACMAD clade</taxon>
        <taxon>Arundinoideae</taxon>
        <taxon>Arundineae</taxon>
        <taxon>Arundo</taxon>
    </lineage>
</organism>
<dbReference type="AlphaFoldDB" id="A0A0A8Y4S9"/>
<reference evidence="1" key="1">
    <citation type="submission" date="2014-09" db="EMBL/GenBank/DDBJ databases">
        <authorList>
            <person name="Magalhaes I.L.F."/>
            <person name="Oliveira U."/>
            <person name="Santos F.R."/>
            <person name="Vidigal T.H.D.A."/>
            <person name="Brescovit A.D."/>
            <person name="Santos A.J."/>
        </authorList>
    </citation>
    <scope>NUCLEOTIDE SEQUENCE</scope>
    <source>
        <tissue evidence="1">Shoot tissue taken approximately 20 cm above the soil surface</tissue>
    </source>
</reference>
<dbReference type="EMBL" id="GBRH01277395">
    <property type="protein sequence ID" value="JAD20500.1"/>
    <property type="molecule type" value="Transcribed_RNA"/>
</dbReference>
<protein>
    <submittedName>
        <fullName evidence="1">Uncharacterized protein</fullName>
    </submittedName>
</protein>